<evidence type="ECO:0000313" key="4">
    <source>
        <dbReference type="EMBL" id="KAL0482608.1"/>
    </source>
</evidence>
<feature type="compositionally biased region" description="Acidic residues" evidence="3">
    <location>
        <begin position="148"/>
        <end position="169"/>
    </location>
</feature>
<dbReference type="PANTHER" id="PTHR21250">
    <property type="entry name" value="PRE-RRNA-PROCESSING PROTEIN TSR2 HOMOLOG"/>
    <property type="match status" value="1"/>
</dbReference>
<comment type="similarity">
    <text evidence="1">Belongs to the TSR2 family.</text>
</comment>
<name>A0AAW2Z038_9EUKA</name>
<protein>
    <submittedName>
        <fullName evidence="4">Pre-rRNA-processing protein</fullName>
    </submittedName>
</protein>
<keyword evidence="2" id="KW-0698">rRNA processing</keyword>
<feature type="region of interest" description="Disordered" evidence="3">
    <location>
        <begin position="129"/>
        <end position="176"/>
    </location>
</feature>
<evidence type="ECO:0000256" key="3">
    <source>
        <dbReference type="SAM" id="MobiDB-lite"/>
    </source>
</evidence>
<proteinExistence type="inferred from homology"/>
<accession>A0AAW2Z038</accession>
<dbReference type="AlphaFoldDB" id="A0AAW2Z038"/>
<keyword evidence="5" id="KW-1185">Reference proteome</keyword>
<reference evidence="4 5" key="1">
    <citation type="submission" date="2024-03" db="EMBL/GenBank/DDBJ databases">
        <title>The Acrasis kona genome and developmental transcriptomes reveal deep origins of eukaryotic multicellular pathways.</title>
        <authorList>
            <person name="Sheikh S."/>
            <person name="Fu C.-J."/>
            <person name="Brown M.W."/>
            <person name="Baldauf S.L."/>
        </authorList>
    </citation>
    <scope>NUCLEOTIDE SEQUENCE [LARGE SCALE GENOMIC DNA]</scope>
    <source>
        <strain evidence="4 5">ATCC MYA-3509</strain>
    </source>
</reference>
<dbReference type="Pfam" id="PF10273">
    <property type="entry name" value="WGG"/>
    <property type="match status" value="1"/>
</dbReference>
<dbReference type="Proteomes" id="UP001431209">
    <property type="component" value="Unassembled WGS sequence"/>
</dbReference>
<sequence>MNEEQELSQEQCSKFNAGVDAMFKRWTAINIAIENQLLGPSTEEDFTTLKENLKKWIAQDGFVTSDNEIKTYMEDVILEDLGLEVQDGSIAEVSVRIVKLFKECSESNYKEVDRLIHLASTGAREGLSRSYKQKLAKEQANNQKQNQENDDEMQDGDKMQDDEEPEDDGWTTVKKK</sequence>
<evidence type="ECO:0000256" key="1">
    <source>
        <dbReference type="ARBA" id="ARBA00006524"/>
    </source>
</evidence>
<evidence type="ECO:0000313" key="5">
    <source>
        <dbReference type="Proteomes" id="UP001431209"/>
    </source>
</evidence>
<comment type="caution">
    <text evidence="4">The sequence shown here is derived from an EMBL/GenBank/DDBJ whole genome shotgun (WGS) entry which is preliminary data.</text>
</comment>
<dbReference type="GO" id="GO:0006364">
    <property type="term" value="P:rRNA processing"/>
    <property type="evidence" value="ECO:0007669"/>
    <property type="project" value="UniProtKB-KW"/>
</dbReference>
<organism evidence="4 5">
    <name type="scientific">Acrasis kona</name>
    <dbReference type="NCBI Taxonomy" id="1008807"/>
    <lineage>
        <taxon>Eukaryota</taxon>
        <taxon>Discoba</taxon>
        <taxon>Heterolobosea</taxon>
        <taxon>Tetramitia</taxon>
        <taxon>Eutetramitia</taxon>
        <taxon>Acrasidae</taxon>
        <taxon>Acrasis</taxon>
    </lineage>
</organism>
<dbReference type="InterPro" id="IPR019398">
    <property type="entry name" value="Pre-rRNA_process_TSR2"/>
</dbReference>
<dbReference type="EMBL" id="JAOPGA020000876">
    <property type="protein sequence ID" value="KAL0482608.1"/>
    <property type="molecule type" value="Genomic_DNA"/>
</dbReference>
<gene>
    <name evidence="4" type="ORF">AKO1_014311</name>
</gene>
<evidence type="ECO:0000256" key="2">
    <source>
        <dbReference type="ARBA" id="ARBA00022552"/>
    </source>
</evidence>